<keyword evidence="1" id="KW-1133">Transmembrane helix</keyword>
<dbReference type="SUPFAM" id="SSF53474">
    <property type="entry name" value="alpha/beta-Hydrolases"/>
    <property type="match status" value="1"/>
</dbReference>
<dbReference type="InterPro" id="IPR029058">
    <property type="entry name" value="AB_hydrolase_fold"/>
</dbReference>
<reference evidence="2 3" key="1">
    <citation type="journal article" date="2012" name="Science">
        <title>The Paleozoic origin of enzymatic lignin decomposition reconstructed from 31 fungal genomes.</title>
        <authorList>
            <person name="Floudas D."/>
            <person name="Binder M."/>
            <person name="Riley R."/>
            <person name="Barry K."/>
            <person name="Blanchette R.A."/>
            <person name="Henrissat B."/>
            <person name="Martinez A.T."/>
            <person name="Otillar R."/>
            <person name="Spatafora J.W."/>
            <person name="Yadav J.S."/>
            <person name="Aerts A."/>
            <person name="Benoit I."/>
            <person name="Boyd A."/>
            <person name="Carlson A."/>
            <person name="Copeland A."/>
            <person name="Coutinho P.M."/>
            <person name="de Vries R.P."/>
            <person name="Ferreira P."/>
            <person name="Findley K."/>
            <person name="Foster B."/>
            <person name="Gaskell J."/>
            <person name="Glotzer D."/>
            <person name="Gorecki P."/>
            <person name="Heitman J."/>
            <person name="Hesse C."/>
            <person name="Hori C."/>
            <person name="Igarashi K."/>
            <person name="Jurgens J.A."/>
            <person name="Kallen N."/>
            <person name="Kersten P."/>
            <person name="Kohler A."/>
            <person name="Kuees U."/>
            <person name="Kumar T.K.A."/>
            <person name="Kuo A."/>
            <person name="LaButti K."/>
            <person name="Larrondo L.F."/>
            <person name="Lindquist E."/>
            <person name="Ling A."/>
            <person name="Lombard V."/>
            <person name="Lucas S."/>
            <person name="Lundell T."/>
            <person name="Martin R."/>
            <person name="McLaughlin D.J."/>
            <person name="Morgenstern I."/>
            <person name="Morin E."/>
            <person name="Murat C."/>
            <person name="Nagy L.G."/>
            <person name="Nolan M."/>
            <person name="Ohm R.A."/>
            <person name="Patyshakuliyeva A."/>
            <person name="Rokas A."/>
            <person name="Ruiz-Duenas F.J."/>
            <person name="Sabat G."/>
            <person name="Salamov A."/>
            <person name="Samejima M."/>
            <person name="Schmutz J."/>
            <person name="Slot J.C."/>
            <person name="St John F."/>
            <person name="Stenlid J."/>
            <person name="Sun H."/>
            <person name="Sun S."/>
            <person name="Syed K."/>
            <person name="Tsang A."/>
            <person name="Wiebenga A."/>
            <person name="Young D."/>
            <person name="Pisabarro A."/>
            <person name="Eastwood D.C."/>
            <person name="Martin F."/>
            <person name="Cullen D."/>
            <person name="Grigoriev I.V."/>
            <person name="Hibbett D.S."/>
        </authorList>
    </citation>
    <scope>NUCLEOTIDE SEQUENCE [LARGE SCALE GENOMIC DNA]</scope>
    <source>
        <strain evidence="2 3">DJM-731 SS1</strain>
    </source>
</reference>
<dbReference type="Gene3D" id="3.40.50.1820">
    <property type="entry name" value="alpha/beta hydrolase"/>
    <property type="match status" value="1"/>
</dbReference>
<dbReference type="PANTHER" id="PTHR12265">
    <property type="entry name" value="TRANSMEMBRANE PROTEIN 53"/>
    <property type="match status" value="1"/>
</dbReference>
<dbReference type="Pfam" id="PF05705">
    <property type="entry name" value="DUF829"/>
    <property type="match status" value="1"/>
</dbReference>
<dbReference type="RefSeq" id="XP_040633450.1">
    <property type="nucleotide sequence ID" value="XM_040769592.1"/>
</dbReference>
<dbReference type="InterPro" id="IPR008547">
    <property type="entry name" value="DUF829_TMEM53"/>
</dbReference>
<name>M5G8L4_DACPD</name>
<dbReference type="Proteomes" id="UP000030653">
    <property type="component" value="Unassembled WGS sequence"/>
</dbReference>
<organism evidence="2 3">
    <name type="scientific">Dacryopinax primogenitus (strain DJM 731)</name>
    <name type="common">Brown rot fungus</name>
    <dbReference type="NCBI Taxonomy" id="1858805"/>
    <lineage>
        <taxon>Eukaryota</taxon>
        <taxon>Fungi</taxon>
        <taxon>Dikarya</taxon>
        <taxon>Basidiomycota</taxon>
        <taxon>Agaricomycotina</taxon>
        <taxon>Dacrymycetes</taxon>
        <taxon>Dacrymycetales</taxon>
        <taxon>Dacrymycetaceae</taxon>
        <taxon>Dacryopinax</taxon>
    </lineage>
</organism>
<feature type="transmembrane region" description="Helical" evidence="1">
    <location>
        <begin position="194"/>
        <end position="213"/>
    </location>
</feature>
<keyword evidence="1" id="KW-0812">Transmembrane</keyword>
<evidence type="ECO:0008006" key="4">
    <source>
        <dbReference type="Google" id="ProtNLM"/>
    </source>
</evidence>
<proteinExistence type="predicted"/>
<evidence type="ECO:0000256" key="1">
    <source>
        <dbReference type="SAM" id="Phobius"/>
    </source>
</evidence>
<protein>
    <recommendedName>
        <fullName evidence="4">Alpha/beta-hydrolase</fullName>
    </recommendedName>
</protein>
<sequence>MHKLHAQKVPFPGLEGEVLRYSSTVVVRPAQREAGAGEPGVVLIMRWMDAADAHAAKYMSAYTQLYPGSTQVVVSSPQKLLWLGEAYREQEMGVVQQVLEEQGVLGRGQQGEGKGLLLHVFSNGGCLTLISLCKRILAYRALPTSPSTAADDPAPPQPALPAKAIIYDSCPAPITLPGGATAFSMIFPPPVRGIAWYAIYGLLLLVRGVNGLLGYPDSVGRMREELLSPLLLPDEAQRVYVYGTGDRIVPFEEVEEMVELERRRGRKVRQERFEGSGHVLHVRSEPGRYWECVKRVWEEAQV</sequence>
<accession>M5G8L4</accession>
<keyword evidence="1" id="KW-0472">Membrane</keyword>
<keyword evidence="3" id="KW-1185">Reference proteome</keyword>
<dbReference type="GeneID" id="63684654"/>
<dbReference type="HOGENOM" id="CLU_036503_0_1_1"/>
<gene>
    <name evidence="2" type="ORF">DACRYDRAFT_113231</name>
</gene>
<dbReference type="PANTHER" id="PTHR12265:SF40">
    <property type="entry name" value="DUF829-DOMAIN-CONTAINING PROTEIN"/>
    <property type="match status" value="1"/>
</dbReference>
<evidence type="ECO:0000313" key="2">
    <source>
        <dbReference type="EMBL" id="EJU06556.1"/>
    </source>
</evidence>
<dbReference type="OrthoDB" id="77878at2759"/>
<evidence type="ECO:0000313" key="3">
    <source>
        <dbReference type="Proteomes" id="UP000030653"/>
    </source>
</evidence>
<dbReference type="EMBL" id="JH795855">
    <property type="protein sequence ID" value="EJU06556.1"/>
    <property type="molecule type" value="Genomic_DNA"/>
</dbReference>
<dbReference type="AlphaFoldDB" id="M5G8L4"/>